<proteinExistence type="inferred from homology"/>
<dbReference type="Pfam" id="PF02657">
    <property type="entry name" value="SufE"/>
    <property type="match status" value="1"/>
</dbReference>
<sequence length="139" mass="15778">MSSQDIAVIIENFELLDDWEDRYRYLIELGKTLEPLPDEARTAANKVQGCVSQVWLVTHWKEGRAGFQCDSDAFIVRGLLAILVAVYSGRTASEILAIDALEIFRKLQLEEHLTPQRSNGLKSFVERIRSDARQVLVTT</sequence>
<keyword evidence="5" id="KW-1185">Reference proteome</keyword>
<protein>
    <submittedName>
        <fullName evidence="4">SufE family protein</fullName>
    </submittedName>
</protein>
<gene>
    <name evidence="3" type="ORF">ABXS05_11870</name>
    <name evidence="4" type="ORF">ACETRX_10045</name>
</gene>
<reference evidence="3 5" key="1">
    <citation type="submission" date="2024-07" db="EMBL/GenBank/DDBJ databases">
        <title>Description of Labrys sedimenti sp. nov., isolated from a diclofenac-degrading enrichment culture.</title>
        <authorList>
            <person name="Tancsics A."/>
            <person name="Csepanyi A."/>
        </authorList>
    </citation>
    <scope>NUCLEOTIDE SEQUENCE [LARGE SCALE GENOMIC DNA]</scope>
    <source>
        <strain evidence="3 5">LMG 23578</strain>
    </source>
</reference>
<comment type="similarity">
    <text evidence="1">Belongs to the SufE family.</text>
</comment>
<comment type="caution">
    <text evidence="4">The sequence shown here is derived from an EMBL/GenBank/DDBJ whole genome shotgun (WGS) entry which is preliminary data.</text>
</comment>
<dbReference type="PANTHER" id="PTHR43597">
    <property type="entry name" value="SULFUR ACCEPTOR PROTEIN CSDE"/>
    <property type="match status" value="1"/>
</dbReference>
<dbReference type="SUPFAM" id="SSF82649">
    <property type="entry name" value="SufE/NifU"/>
    <property type="match status" value="1"/>
</dbReference>
<organism evidence="4 6">
    <name type="scientific">Labrys neptuniae</name>
    <dbReference type="NCBI Taxonomy" id="376174"/>
    <lineage>
        <taxon>Bacteria</taxon>
        <taxon>Pseudomonadati</taxon>
        <taxon>Pseudomonadota</taxon>
        <taxon>Alphaproteobacteria</taxon>
        <taxon>Hyphomicrobiales</taxon>
        <taxon>Xanthobacteraceae</taxon>
        <taxon>Labrys</taxon>
    </lineage>
</organism>
<dbReference type="Proteomes" id="UP001595190">
    <property type="component" value="Unassembled WGS sequence"/>
</dbReference>
<dbReference type="EMBL" id="JBHGPK010000003">
    <property type="protein sequence ID" value="MFC2249953.1"/>
    <property type="molecule type" value="Genomic_DNA"/>
</dbReference>
<evidence type="ECO:0000256" key="1">
    <source>
        <dbReference type="ARBA" id="ARBA00010282"/>
    </source>
</evidence>
<evidence type="ECO:0000313" key="3">
    <source>
        <dbReference type="EMBL" id="MEW9306240.1"/>
    </source>
</evidence>
<dbReference type="InterPro" id="IPR003808">
    <property type="entry name" value="Fe-S_metab-assoc_dom"/>
</dbReference>
<evidence type="ECO:0000259" key="2">
    <source>
        <dbReference type="Pfam" id="PF02657"/>
    </source>
</evidence>
<dbReference type="PANTHER" id="PTHR43597:SF5">
    <property type="entry name" value="SUFE-LIKE PROTEIN 2, CHLOROPLASTIC"/>
    <property type="match status" value="1"/>
</dbReference>
<dbReference type="Proteomes" id="UP001555786">
    <property type="component" value="Unassembled WGS sequence"/>
</dbReference>
<reference evidence="4 6" key="2">
    <citation type="submission" date="2024-09" db="EMBL/GenBank/DDBJ databases">
        <title>Description of Labrys sedimenti sp. nov., isolated from a diclofenac-degrading enrichment culture, and genome-based reclassification of Labrys portucalensis as a later heterotypic synonym of Labrys neptuniae.</title>
        <authorList>
            <person name="Tancsics A."/>
            <person name="Csepanyi A."/>
        </authorList>
    </citation>
    <scope>NUCLEOTIDE SEQUENCE [LARGE SCALE GENOMIC DNA]</scope>
    <source>
        <strain evidence="4 6">LMG 23412</strain>
    </source>
</reference>
<accession>A0ABV6ZCP5</accession>
<name>A0ABV6ZCP5_9HYPH</name>
<dbReference type="RefSeq" id="WP_311933379.1">
    <property type="nucleotide sequence ID" value="NZ_JAVSCS010000004.1"/>
</dbReference>
<dbReference type="EMBL" id="JBFNQD010000003">
    <property type="protein sequence ID" value="MEW9306240.1"/>
    <property type="molecule type" value="Genomic_DNA"/>
</dbReference>
<evidence type="ECO:0000313" key="4">
    <source>
        <dbReference type="EMBL" id="MFC2249953.1"/>
    </source>
</evidence>
<evidence type="ECO:0000313" key="6">
    <source>
        <dbReference type="Proteomes" id="UP001595190"/>
    </source>
</evidence>
<feature type="domain" description="Fe-S metabolism associated" evidence="2">
    <location>
        <begin position="10"/>
        <end position="130"/>
    </location>
</feature>
<dbReference type="Gene3D" id="3.90.1010.10">
    <property type="match status" value="1"/>
</dbReference>
<evidence type="ECO:0000313" key="5">
    <source>
        <dbReference type="Proteomes" id="UP001555786"/>
    </source>
</evidence>